<comment type="catalytic activity">
    <reaction evidence="17">
        <text>a beta-D-galactosyl-(1-&gt;3)-N-acetyl-alpha-D-galactosaminyl derivative + CMP-N-acetyl-beta-neuraminate = an N-acetyl-alpha-neuraminyl-(2-&gt;3)-beta-D-galactosyl-(1-&gt;3)-N-acetyl-alpha-D-galactosaminyl derivative + CMP + H(+)</text>
        <dbReference type="Rhea" id="RHEA:21616"/>
        <dbReference type="ChEBI" id="CHEBI:15378"/>
        <dbReference type="ChEBI" id="CHEBI:57812"/>
        <dbReference type="ChEBI" id="CHEBI:60377"/>
        <dbReference type="ChEBI" id="CHEBI:133470"/>
        <dbReference type="ChEBI" id="CHEBI:139596"/>
        <dbReference type="EC" id="2.4.3.4"/>
    </reaction>
    <physiologicalReaction direction="left-to-right" evidence="17">
        <dbReference type="Rhea" id="RHEA:21617"/>
    </physiologicalReaction>
</comment>
<dbReference type="InterPro" id="IPR051757">
    <property type="entry name" value="Beta-gal_alpha2-3_sialyltrans"/>
</dbReference>
<reference evidence="41" key="2">
    <citation type="submission" date="2025-08" db="UniProtKB">
        <authorList>
            <consortium name="Ensembl"/>
        </authorList>
    </citation>
    <scope>IDENTIFICATION</scope>
    <source>
        <strain evidence="41">Guanapo</strain>
    </source>
</reference>
<dbReference type="GeneTree" id="ENSGT00940000154725"/>
<comment type="similarity">
    <text evidence="5">Belongs to the glycosyltransferase 29 family.</text>
</comment>
<evidence type="ECO:0000256" key="35">
    <source>
        <dbReference type="ARBA" id="ARBA00081228"/>
    </source>
</evidence>
<dbReference type="Bgee" id="ENSPREG00000015759">
    <property type="expression patterns" value="Expressed in head"/>
</dbReference>
<organism evidence="41 42">
    <name type="scientific">Poecilia reticulata</name>
    <name type="common">Guppy</name>
    <name type="synonym">Acanthophacelus reticulatus</name>
    <dbReference type="NCBI Taxonomy" id="8081"/>
    <lineage>
        <taxon>Eukaryota</taxon>
        <taxon>Metazoa</taxon>
        <taxon>Chordata</taxon>
        <taxon>Craniata</taxon>
        <taxon>Vertebrata</taxon>
        <taxon>Euteleostomi</taxon>
        <taxon>Actinopterygii</taxon>
        <taxon>Neopterygii</taxon>
        <taxon>Teleostei</taxon>
        <taxon>Neoteleostei</taxon>
        <taxon>Acanthomorphata</taxon>
        <taxon>Ovalentaria</taxon>
        <taxon>Atherinomorphae</taxon>
        <taxon>Cyprinodontiformes</taxon>
        <taxon>Poeciliidae</taxon>
        <taxon>Poeciliinae</taxon>
        <taxon>Poecilia</taxon>
    </lineage>
</organism>
<comment type="pathway">
    <text evidence="3">Protein modification; protein glycosylation.</text>
</comment>
<evidence type="ECO:0000256" key="29">
    <source>
        <dbReference type="ARBA" id="ARBA00043773"/>
    </source>
</evidence>
<evidence type="ECO:0000313" key="41">
    <source>
        <dbReference type="Ensembl" id="ENSPREP00000023656.1"/>
    </source>
</evidence>
<feature type="binding site" evidence="38">
    <location>
        <position position="313"/>
    </location>
    <ligand>
        <name>substrate</name>
    </ligand>
</feature>
<comment type="subunit">
    <text evidence="33">Homodimer; disulfide-linked. Homodimer formation occurs in the endoplasmic reticulum.</text>
</comment>
<evidence type="ECO:0000256" key="4">
    <source>
        <dbReference type="ARBA" id="ARBA00004934"/>
    </source>
</evidence>
<feature type="binding site" evidence="38">
    <location>
        <position position="244"/>
    </location>
    <ligand>
        <name>substrate</name>
    </ligand>
</feature>
<evidence type="ECO:0000256" key="27">
    <source>
        <dbReference type="ARBA" id="ARBA00042991"/>
    </source>
</evidence>
<keyword evidence="9 40" id="KW-0812">Transmembrane</keyword>
<evidence type="ECO:0000256" key="36">
    <source>
        <dbReference type="ARBA" id="ARBA00081332"/>
    </source>
</evidence>
<evidence type="ECO:0000256" key="14">
    <source>
        <dbReference type="ARBA" id="ARBA00023136"/>
    </source>
</evidence>
<name>A0A3P9PP73_POERE</name>
<comment type="catalytic activity">
    <reaction evidence="30">
        <text>a ganglioside GA1 + CMP-N-acetyl-beta-neuraminate = a ganglioside GM1b + CMP + H(+)</text>
        <dbReference type="Rhea" id="RHEA:48244"/>
        <dbReference type="ChEBI" id="CHEBI:15378"/>
        <dbReference type="ChEBI" id="CHEBI:57812"/>
        <dbReference type="ChEBI" id="CHEBI:60377"/>
        <dbReference type="ChEBI" id="CHEBI:88069"/>
        <dbReference type="ChEBI" id="CHEBI:90151"/>
    </reaction>
    <physiologicalReaction direction="left-to-right" evidence="30">
        <dbReference type="Rhea" id="RHEA:48245"/>
    </physiologicalReaction>
</comment>
<evidence type="ECO:0000256" key="6">
    <source>
        <dbReference type="ARBA" id="ARBA00022525"/>
    </source>
</evidence>
<dbReference type="GO" id="GO:0003836">
    <property type="term" value="F:beta-galactoside (CMP) alpha-2,3-sialyltransferase activity"/>
    <property type="evidence" value="ECO:0007669"/>
    <property type="project" value="UniProtKB-EC"/>
</dbReference>
<dbReference type="FunFam" id="3.90.1480.20:FF:000002">
    <property type="entry name" value="CMP-N-acetylneuraminate-beta-galactosamide- alpha-2,3-sialyltransferase 2"/>
    <property type="match status" value="1"/>
</dbReference>
<evidence type="ECO:0000256" key="25">
    <source>
        <dbReference type="ARBA" id="ARBA00042682"/>
    </source>
</evidence>
<feature type="disulfide bond" evidence="39">
    <location>
        <begin position="156"/>
        <end position="295"/>
    </location>
</feature>
<evidence type="ECO:0000256" key="24">
    <source>
        <dbReference type="ARBA" id="ARBA00042448"/>
    </source>
</evidence>
<reference evidence="41" key="3">
    <citation type="submission" date="2025-09" db="UniProtKB">
        <authorList>
            <consortium name="Ensembl"/>
        </authorList>
    </citation>
    <scope>IDENTIFICATION</scope>
    <source>
        <strain evidence="41">Guanapo</strain>
    </source>
</reference>
<evidence type="ECO:0000256" key="38">
    <source>
        <dbReference type="PIRSR" id="PIRSR005557-1"/>
    </source>
</evidence>
<keyword evidence="14 40" id="KW-0472">Membrane</keyword>
<evidence type="ECO:0000256" key="37">
    <source>
        <dbReference type="ARBA" id="ARBA00082805"/>
    </source>
</evidence>
<dbReference type="GO" id="GO:0097503">
    <property type="term" value="P:sialylation"/>
    <property type="evidence" value="ECO:0007669"/>
    <property type="project" value="TreeGrafter"/>
</dbReference>
<evidence type="ECO:0000256" key="19">
    <source>
        <dbReference type="ARBA" id="ARBA00039107"/>
    </source>
</evidence>
<dbReference type="InterPro" id="IPR001675">
    <property type="entry name" value="Glyco_trans_29"/>
</dbReference>
<evidence type="ECO:0000256" key="11">
    <source>
        <dbReference type="ARBA" id="ARBA00022989"/>
    </source>
</evidence>
<evidence type="ECO:0000256" key="32">
    <source>
        <dbReference type="ARBA" id="ARBA00052027"/>
    </source>
</evidence>
<comment type="catalytic activity">
    <reaction evidence="28">
        <text>a ganglioside GA1 (d18:1(4E)) + CMP-N-acetyl-beta-neuraminate = a ganglioside GM1b (d18:1(4E)) + CMP + H(+)</text>
        <dbReference type="Rhea" id="RHEA:47560"/>
        <dbReference type="ChEBI" id="CHEBI:15378"/>
        <dbReference type="ChEBI" id="CHEBI:27938"/>
        <dbReference type="ChEBI" id="CHEBI:57812"/>
        <dbReference type="ChEBI" id="CHEBI:60377"/>
        <dbReference type="ChEBI" id="CHEBI:78568"/>
    </reaction>
    <physiologicalReaction direction="left-to-right" evidence="28">
        <dbReference type="Rhea" id="RHEA:47561"/>
    </physiologicalReaction>
</comment>
<keyword evidence="10" id="KW-0735">Signal-anchor</keyword>
<feature type="binding site" evidence="38">
    <location>
        <position position="328"/>
    </location>
    <ligand>
        <name>substrate</name>
    </ligand>
</feature>
<evidence type="ECO:0000256" key="21">
    <source>
        <dbReference type="ARBA" id="ARBA00041507"/>
    </source>
</evidence>
<accession>A0A3P9PP73</accession>
<evidence type="ECO:0000256" key="18">
    <source>
        <dbReference type="ARBA" id="ARBA00039106"/>
    </source>
</evidence>
<dbReference type="EC" id="2.4.3.4" evidence="19"/>
<dbReference type="GO" id="GO:0032580">
    <property type="term" value="C:Golgi cisterna membrane"/>
    <property type="evidence" value="ECO:0007669"/>
    <property type="project" value="UniProtKB-SubCell"/>
</dbReference>
<dbReference type="PIRSF" id="PIRSF005557">
    <property type="entry name" value="Sialyl_trans"/>
    <property type="match status" value="1"/>
</dbReference>
<dbReference type="GO" id="GO:0006629">
    <property type="term" value="P:lipid metabolic process"/>
    <property type="evidence" value="ECO:0007669"/>
    <property type="project" value="UniProtKB-KW"/>
</dbReference>
<feature type="binding site" evidence="38">
    <location>
        <position position="161"/>
    </location>
    <ligand>
        <name>substrate</name>
    </ligand>
</feature>
<evidence type="ECO:0000256" key="9">
    <source>
        <dbReference type="ARBA" id="ARBA00022692"/>
    </source>
</evidence>
<keyword evidence="12" id="KW-0333">Golgi apparatus</keyword>
<evidence type="ECO:0000256" key="33">
    <source>
        <dbReference type="ARBA" id="ARBA00062545"/>
    </source>
</evidence>
<dbReference type="Proteomes" id="UP000242638">
    <property type="component" value="Unassembled WGS sequence"/>
</dbReference>
<feature type="binding site" evidence="38">
    <location>
        <position position="119"/>
    </location>
    <ligand>
        <name>substrate</name>
    </ligand>
</feature>
<keyword evidence="6" id="KW-0964">Secreted</keyword>
<evidence type="ECO:0000256" key="10">
    <source>
        <dbReference type="ARBA" id="ARBA00022968"/>
    </source>
</evidence>
<comment type="catalytic activity">
    <reaction evidence="32">
        <text>a globoside GalGb4Cer + CMP-N-acetyl-beta-neuraminate = a globoside MSGG + CMP + H(+)</text>
        <dbReference type="Rhea" id="RHEA:65372"/>
        <dbReference type="ChEBI" id="CHEBI:15378"/>
        <dbReference type="ChEBI" id="CHEBI:57812"/>
        <dbReference type="ChEBI" id="CHEBI:60377"/>
        <dbReference type="ChEBI" id="CHEBI:140623"/>
        <dbReference type="ChEBI" id="CHEBI:140691"/>
    </reaction>
    <physiologicalReaction direction="left-to-right" evidence="32">
        <dbReference type="Rhea" id="RHEA:65373"/>
    </physiologicalReaction>
</comment>
<dbReference type="Gene3D" id="3.90.1480.20">
    <property type="entry name" value="Glycosyl transferase family 29"/>
    <property type="match status" value="1"/>
</dbReference>
<dbReference type="EC" id="2.4.3.2" evidence="18"/>
<evidence type="ECO:0000256" key="7">
    <source>
        <dbReference type="ARBA" id="ARBA00022676"/>
    </source>
</evidence>
<feature type="transmembrane region" description="Helical" evidence="40">
    <location>
        <begin position="27"/>
        <end position="60"/>
    </location>
</feature>
<keyword evidence="11 40" id="KW-1133">Transmembrane helix</keyword>
<dbReference type="InterPro" id="IPR012163">
    <property type="entry name" value="Sialyl_trans"/>
</dbReference>
<feature type="binding site" evidence="38">
    <location>
        <position position="284"/>
    </location>
    <ligand>
        <name>substrate</name>
    </ligand>
</feature>
<evidence type="ECO:0000256" key="2">
    <source>
        <dbReference type="ARBA" id="ARBA00004613"/>
    </source>
</evidence>
<evidence type="ECO:0000256" key="28">
    <source>
        <dbReference type="ARBA" id="ARBA00043673"/>
    </source>
</evidence>
<dbReference type="GO" id="GO:0005576">
    <property type="term" value="C:extracellular region"/>
    <property type="evidence" value="ECO:0007669"/>
    <property type="project" value="UniProtKB-SubCell"/>
</dbReference>
<evidence type="ECO:0000256" key="22">
    <source>
        <dbReference type="ARBA" id="ARBA00041997"/>
    </source>
</evidence>
<sequence>MRLFCSYIFGQEVDQYYHPANKLANMYLFLFNFFFSFFLFYLSIQLLVLLLALTTVIVFLKSDLTNWLRLQDQNPCACEKCLSEDNLLALHRLNHSVEPFLTANTNVSADAFRWWKRLQHEQRDFNYYKSTVHKLFKLFPPVVDYGEPSSDSCRTCAVVGNSANLKGSHYGSLIDYQDVVMRMNTAPIKNYESDVGTKTTHRVMYPESAMDLDNSTHLVLFPFKINDLKWVIQAFTTGFYGRSYAPIKSKIKANKNLVMVVNPAFMRYVHEIWLKKKGDYPSTGFMALILALHICDEVSVFGYGADNDGNWSHYFETLKRKNFKTGPHPGKHEYALIHELAQNKTIRLYKGW</sequence>
<feature type="binding site" evidence="38">
    <location>
        <position position="304"/>
    </location>
    <ligand>
        <name>substrate</name>
    </ligand>
</feature>
<comment type="catalytic activity">
    <reaction evidence="31">
        <text>ganglioside GM1 (d18:1(4E)/18:0) + CMP-N-acetyl-beta-neuraminate = ganglioside GD1a (18:1(4E)/18:0) + CMP + H(+)</text>
        <dbReference type="Rhea" id="RHEA:48248"/>
        <dbReference type="ChEBI" id="CHEBI:15378"/>
        <dbReference type="ChEBI" id="CHEBI:57812"/>
        <dbReference type="ChEBI" id="CHEBI:60377"/>
        <dbReference type="ChEBI" id="CHEBI:73110"/>
        <dbReference type="ChEBI" id="CHEBI:90153"/>
    </reaction>
    <physiologicalReaction direction="left-to-right" evidence="31">
        <dbReference type="Rhea" id="RHEA:48249"/>
    </physiologicalReaction>
</comment>
<protein>
    <recommendedName>
        <fullName evidence="20">CMP-N-acetylneuraminate-beta-galactosamide-alpha-2,3-sialyltransferase 1</fullName>
        <ecNumber evidence="18">2.4.3.2</ecNumber>
        <ecNumber evidence="19">2.4.3.4</ecNumber>
    </recommendedName>
    <alternativeName>
        <fullName evidence="34">CMP-N-acetylneuraminate-beta-galactosamide-alpha-2,3-sialyltransferase 2</fullName>
    </alternativeName>
    <alternativeName>
        <fullName evidence="27">Gal-NAc6S</fullName>
    </alternativeName>
    <alternativeName>
        <fullName evidence="24">Gal-beta-1,3-GalNAc-alpha-2,3-sialyltransferase</fullName>
    </alternativeName>
    <alternativeName>
        <fullName evidence="26">Monosialoganglioside sialyltransferase</fullName>
    </alternativeName>
    <alternativeName>
        <fullName evidence="22">ST3Gal I</fullName>
    </alternativeName>
    <alternativeName>
        <fullName evidence="35">ST3Gal II</fullName>
    </alternativeName>
    <alternativeName>
        <fullName evidence="23">ST3GalA.1</fullName>
    </alternativeName>
    <alternativeName>
        <fullName evidence="36">ST3GalA.2</fullName>
    </alternativeName>
    <alternativeName>
        <fullName evidence="21">ST3O</fullName>
    </alternativeName>
    <alternativeName>
        <fullName evidence="25">Sialyltransferase 4A</fullName>
    </alternativeName>
    <alternativeName>
        <fullName evidence="37">Sialyltransferase 4B</fullName>
    </alternativeName>
</protein>
<dbReference type="AlphaFoldDB" id="A0A3P9PP73"/>
<keyword evidence="16" id="KW-0325">Glycoprotein</keyword>
<reference evidence="42" key="1">
    <citation type="submission" date="2013-11" db="EMBL/GenBank/DDBJ databases">
        <title>The genomic landscape of the Guanapo guppy.</title>
        <authorList>
            <person name="Kuenstner A."/>
            <person name="Dreyer C."/>
        </authorList>
    </citation>
    <scope>NUCLEOTIDE SEQUENCE</scope>
    <source>
        <strain evidence="42">Guanapo</strain>
    </source>
</reference>
<dbReference type="PANTHER" id="PTHR46032:SF6">
    <property type="entry name" value="CMP-N-ACETYLNEURAMINATE-BETA-GALACTOSAMIDE-ALPHA-2,3-SIALYLTRANSFERASE 1"/>
    <property type="match status" value="1"/>
</dbReference>
<dbReference type="GO" id="GO:0047288">
    <property type="term" value="F:beta-D-galactosyl-(1-&gt;3)-N-acetyl-beta-D-galactosaminide alpha-2,3- sialyltransferase"/>
    <property type="evidence" value="ECO:0007669"/>
    <property type="project" value="UniProtKB-EC"/>
</dbReference>
<evidence type="ECO:0000256" key="34">
    <source>
        <dbReference type="ARBA" id="ARBA00072809"/>
    </source>
</evidence>
<dbReference type="OMA" id="KLANMYL"/>
<evidence type="ECO:0000256" key="1">
    <source>
        <dbReference type="ARBA" id="ARBA00004447"/>
    </source>
</evidence>
<keyword evidence="8" id="KW-0808">Transferase</keyword>
<evidence type="ECO:0000256" key="26">
    <source>
        <dbReference type="ARBA" id="ARBA00042990"/>
    </source>
</evidence>
<dbReference type="Ensembl" id="ENSPRET00000023896.1">
    <property type="protein sequence ID" value="ENSPREP00000023656.1"/>
    <property type="gene ID" value="ENSPREG00000015759.1"/>
</dbReference>
<evidence type="ECO:0000256" key="40">
    <source>
        <dbReference type="SAM" id="Phobius"/>
    </source>
</evidence>
<evidence type="ECO:0000256" key="15">
    <source>
        <dbReference type="ARBA" id="ARBA00023157"/>
    </source>
</evidence>
<evidence type="ECO:0000256" key="8">
    <source>
        <dbReference type="ARBA" id="ARBA00022679"/>
    </source>
</evidence>
<evidence type="ECO:0000313" key="42">
    <source>
        <dbReference type="Proteomes" id="UP000242638"/>
    </source>
</evidence>
<evidence type="ECO:0000256" key="30">
    <source>
        <dbReference type="ARBA" id="ARBA00043816"/>
    </source>
</evidence>
<comment type="catalytic activity">
    <reaction evidence="29">
        <text>a ganglioside GM1 (d18:1(4E)) + CMP-N-acetyl-beta-neuraminate = a ganglioside GD1a (d18:1(4E)) + CMP + H(+)</text>
        <dbReference type="Rhea" id="RHEA:18021"/>
        <dbReference type="ChEBI" id="CHEBI:15378"/>
        <dbReference type="ChEBI" id="CHEBI:57812"/>
        <dbReference type="ChEBI" id="CHEBI:60377"/>
        <dbReference type="ChEBI" id="CHEBI:77709"/>
        <dbReference type="ChEBI" id="CHEBI:78445"/>
        <dbReference type="EC" id="2.4.3.2"/>
    </reaction>
    <physiologicalReaction direction="left-to-right" evidence="29">
        <dbReference type="Rhea" id="RHEA:18022"/>
    </physiologicalReaction>
</comment>
<evidence type="ECO:0000256" key="13">
    <source>
        <dbReference type="ARBA" id="ARBA00023098"/>
    </source>
</evidence>
<keyword evidence="7" id="KW-0328">Glycosyltransferase</keyword>
<evidence type="ECO:0000256" key="31">
    <source>
        <dbReference type="ARBA" id="ARBA00047509"/>
    </source>
</evidence>
<dbReference type="Pfam" id="PF00777">
    <property type="entry name" value="Glyco_transf_29"/>
    <property type="match status" value="1"/>
</dbReference>
<comment type="subcellular location">
    <subcellularLocation>
        <location evidence="1">Golgi apparatus</location>
        <location evidence="1">Golgi stack membrane</location>
        <topology evidence="1">Single-pass type II membrane protein</topology>
    </subcellularLocation>
    <subcellularLocation>
        <location evidence="2">Secreted</location>
    </subcellularLocation>
</comment>
<keyword evidence="13" id="KW-0443">Lipid metabolism</keyword>
<evidence type="ECO:0000256" key="39">
    <source>
        <dbReference type="PIRSR" id="PIRSR005557-2"/>
    </source>
</evidence>
<feature type="binding site" evidence="38">
    <location>
        <position position="184"/>
    </location>
    <ligand>
        <name>substrate</name>
    </ligand>
</feature>
<evidence type="ECO:0000256" key="3">
    <source>
        <dbReference type="ARBA" id="ARBA00004922"/>
    </source>
</evidence>
<evidence type="ECO:0000256" key="16">
    <source>
        <dbReference type="ARBA" id="ARBA00023180"/>
    </source>
</evidence>
<dbReference type="STRING" id="8081.ENSPREP00000023656"/>
<keyword evidence="15" id="KW-1015">Disulfide bond</keyword>
<keyword evidence="42" id="KW-1185">Reference proteome</keyword>
<evidence type="ECO:0000256" key="20">
    <source>
        <dbReference type="ARBA" id="ARBA00040101"/>
    </source>
</evidence>
<evidence type="ECO:0000256" key="12">
    <source>
        <dbReference type="ARBA" id="ARBA00023034"/>
    </source>
</evidence>
<feature type="binding site" evidence="38">
    <location>
        <position position="280"/>
    </location>
    <ligand>
        <name>substrate</name>
    </ligand>
</feature>
<evidence type="ECO:0000256" key="23">
    <source>
        <dbReference type="ARBA" id="ARBA00042022"/>
    </source>
</evidence>
<proteinExistence type="inferred from homology"/>
<evidence type="ECO:0000256" key="5">
    <source>
        <dbReference type="ARBA" id="ARBA00006003"/>
    </source>
</evidence>
<evidence type="ECO:0000256" key="17">
    <source>
        <dbReference type="ARBA" id="ARBA00036292"/>
    </source>
</evidence>
<dbReference type="PANTHER" id="PTHR46032">
    <property type="entry name" value="ALPHA-2,3-SIALYLTRANSFERASE ST3GAL I ISOFORM X1"/>
    <property type="match status" value="1"/>
</dbReference>
<dbReference type="InterPro" id="IPR038578">
    <property type="entry name" value="GT29-like_sf"/>
</dbReference>
<comment type="pathway">
    <text evidence="4">Glycolipid biosynthesis.</text>
</comment>